<evidence type="ECO:0000313" key="8">
    <source>
        <dbReference type="EMBL" id="AXY67200.2"/>
    </source>
</evidence>
<feature type="chain" id="PRO_5027833897" evidence="6">
    <location>
        <begin position="29"/>
        <end position="436"/>
    </location>
</feature>
<sequence>MIKFPAAAGLAALYTVATTLAIAPMSLAAPQSWLDQPPRNWNPNLPILDIPPRGNPDPSELNRCRSTLRSPQSMADRLIQQRGWYLVGTPIRHQNVEIILGNTGFDGMCRPMGYQAFVFAGGRYLGTLSPNLMDSRTDGSFLGEVKFQNDSTFTADFARYTSNDPLCCPSRISTVTYRLERGLLPLPRLVPVAVSTQPTANHPPSQPPELGLSGQRWRLRRIGNQAVPVDTAFIEFDSANRRANGFTGCNNFNGGYTANGPRLLFAPLATSQRLCGQEPLQSVETQMLQGLSRTNRYRIQGNTLQLFEDNRLLLTFEAGATERPLSGRWQLQRLGNMPMPPRNPMNTVFIEFDPNAQRAAGFSGCNNFNAGYSVNGQQLRFSAVATTRRACIGQRAQRLEMSFLQTLEQTNRYRIEGNTLTFYDGDRPLAMFQRTP</sequence>
<dbReference type="InterPro" id="IPR005184">
    <property type="entry name" value="DUF306_Meta_HslJ"/>
</dbReference>
<dbReference type="Gene3D" id="2.40.128.270">
    <property type="match status" value="2"/>
</dbReference>
<dbReference type="InterPro" id="IPR053147">
    <property type="entry name" value="Hsp_HslJ-like"/>
</dbReference>
<feature type="domain" description="DUF306" evidence="7">
    <location>
        <begin position="325"/>
        <end position="429"/>
    </location>
</feature>
<evidence type="ECO:0000256" key="6">
    <source>
        <dbReference type="SAM" id="SignalP"/>
    </source>
</evidence>
<evidence type="ECO:0000256" key="3">
    <source>
        <dbReference type="ARBA" id="ARBA00023136"/>
    </source>
</evidence>
<evidence type="ECO:0000259" key="7">
    <source>
        <dbReference type="Pfam" id="PF03724"/>
    </source>
</evidence>
<keyword evidence="2 6" id="KW-0732">Signal</keyword>
<dbReference type="AlphaFoldDB" id="A0A3B7MH88"/>
<dbReference type="PANTHER" id="PTHR35535:SF1">
    <property type="entry name" value="HEAT SHOCK PROTEIN HSLJ"/>
    <property type="match status" value="1"/>
</dbReference>
<keyword evidence="3" id="KW-0472">Membrane</keyword>
<gene>
    <name evidence="8" type="ORF">D3A95_00490</name>
</gene>
<reference evidence="9" key="1">
    <citation type="submission" date="2018-09" db="EMBL/GenBank/DDBJ databases">
        <title>Complete genome sequence of thermophilic cyanobacteria strain Thermosynechococcus elongatus PKUAC-SCTE542.</title>
        <authorList>
            <person name="Liang Y."/>
            <person name="Tang J."/>
            <person name="Daroch M."/>
        </authorList>
    </citation>
    <scope>NUCLEOTIDE SEQUENCE [LARGE SCALE GENOMIC DNA]</scope>
    <source>
        <strain evidence="9">E542</strain>
    </source>
</reference>
<dbReference type="InterPro" id="IPR025971">
    <property type="entry name" value="LppP/LprE"/>
</dbReference>
<evidence type="ECO:0000256" key="2">
    <source>
        <dbReference type="ARBA" id="ARBA00022729"/>
    </source>
</evidence>
<dbReference type="InterPro" id="IPR038670">
    <property type="entry name" value="HslJ-like_sf"/>
</dbReference>
<name>A0A3B7MH88_9CYAN</name>
<keyword evidence="4" id="KW-0564">Palmitate</keyword>
<evidence type="ECO:0000256" key="4">
    <source>
        <dbReference type="ARBA" id="ARBA00023139"/>
    </source>
</evidence>
<evidence type="ECO:0000256" key="1">
    <source>
        <dbReference type="ARBA" id="ARBA00022475"/>
    </source>
</evidence>
<evidence type="ECO:0000256" key="5">
    <source>
        <dbReference type="ARBA" id="ARBA00023288"/>
    </source>
</evidence>
<keyword evidence="5" id="KW-0449">Lipoprotein</keyword>
<dbReference type="Pfam" id="PF03724">
    <property type="entry name" value="META"/>
    <property type="match status" value="2"/>
</dbReference>
<dbReference type="RefSeq" id="WP_181495455.1">
    <property type="nucleotide sequence ID" value="NZ_CP032152.1"/>
</dbReference>
<keyword evidence="9" id="KW-1185">Reference proteome</keyword>
<keyword evidence="1" id="KW-1003">Cell membrane</keyword>
<dbReference type="Pfam" id="PF14041">
    <property type="entry name" value="Lipoprotein_21"/>
    <property type="match status" value="1"/>
</dbReference>
<dbReference type="KEGG" id="tsq:D3A95_00490"/>
<feature type="signal peptide" evidence="6">
    <location>
        <begin position="1"/>
        <end position="28"/>
    </location>
</feature>
<dbReference type="Proteomes" id="UP000261812">
    <property type="component" value="Chromosome"/>
</dbReference>
<dbReference type="PANTHER" id="PTHR35535">
    <property type="entry name" value="HEAT SHOCK PROTEIN HSLJ"/>
    <property type="match status" value="1"/>
</dbReference>
<dbReference type="EMBL" id="CP032152">
    <property type="protein sequence ID" value="AXY67200.2"/>
    <property type="molecule type" value="Genomic_DNA"/>
</dbReference>
<accession>A0A3B7MH88</accession>
<evidence type="ECO:0000313" key="9">
    <source>
        <dbReference type="Proteomes" id="UP000261812"/>
    </source>
</evidence>
<protein>
    <submittedName>
        <fullName evidence="8">META domain-containing protein</fullName>
    </submittedName>
</protein>
<organism evidence="8 9">
    <name type="scientific">Thermosynechococcus sichuanensis E542</name>
    <dbReference type="NCBI Taxonomy" id="2016101"/>
    <lineage>
        <taxon>Bacteria</taxon>
        <taxon>Bacillati</taxon>
        <taxon>Cyanobacteriota</taxon>
        <taxon>Cyanophyceae</taxon>
        <taxon>Acaryochloridales</taxon>
        <taxon>Thermosynechococcaceae</taxon>
        <taxon>Thermosynechococcus</taxon>
        <taxon>Thermosynechococcus sichuanensis</taxon>
    </lineage>
</organism>
<proteinExistence type="predicted"/>
<feature type="domain" description="DUF306" evidence="7">
    <location>
        <begin position="212"/>
        <end position="316"/>
    </location>
</feature>